<evidence type="ECO:0000313" key="2">
    <source>
        <dbReference type="EMBL" id="MBU5485236.1"/>
    </source>
</evidence>
<proteinExistence type="predicted"/>
<dbReference type="InterPro" id="IPR037522">
    <property type="entry name" value="HD_GYP_dom"/>
</dbReference>
<dbReference type="CDD" id="cd00077">
    <property type="entry name" value="HDc"/>
    <property type="match status" value="1"/>
</dbReference>
<feature type="domain" description="HD-GYP" evidence="1">
    <location>
        <begin position="99"/>
        <end position="292"/>
    </location>
</feature>
<sequence length="335" mass="38551">MIAAEEIIVNNNVLITKGTRLTESIIKKLKNVYLENDLQVYERDPEQENILKEGKKELEQAQITVKKLCNHLENIFFKIKLEGKTDMNEVRNFSKKVMEELISPRTMIKNIVIEGNGQDSIYKHSVNVIVLSSLLGKWLGFAEDRLNLLAYSAILHDFGKTKIDKKIISKSSRLTTEEREELRKHPVIAYNLIKDISYLSNSVKYGVLMHHERIDGSGYPLGLKDNKIHEFAKIIAIADTFDYINSNKNSDDPFKALEYIRKDCLGKLDYNYSKLFVEHVANYFFGENVLLNNGKVGKIVHIDINNLSRPLILCDENFIDLKKENELKIEGFLAD</sequence>
<evidence type="ECO:0000259" key="1">
    <source>
        <dbReference type="PROSITE" id="PS51832"/>
    </source>
</evidence>
<dbReference type="SMART" id="SM00471">
    <property type="entry name" value="HDc"/>
    <property type="match status" value="1"/>
</dbReference>
<protein>
    <submittedName>
        <fullName evidence="2">HD-GYP domain-containing protein</fullName>
    </submittedName>
</protein>
<name>A0ABS6EJ51_9CLOT</name>
<dbReference type="PANTHER" id="PTHR43155:SF2">
    <property type="entry name" value="CYCLIC DI-GMP PHOSPHODIESTERASE PA4108"/>
    <property type="match status" value="1"/>
</dbReference>
<gene>
    <name evidence="2" type="ORF">KQI86_12900</name>
</gene>
<reference evidence="2 3" key="1">
    <citation type="submission" date="2021-06" db="EMBL/GenBank/DDBJ databases">
        <authorList>
            <person name="Sun Q."/>
            <person name="Li D."/>
        </authorList>
    </citation>
    <scope>NUCLEOTIDE SEQUENCE [LARGE SCALE GENOMIC DNA]</scope>
    <source>
        <strain evidence="2 3">MSJ-11</strain>
    </source>
</reference>
<dbReference type="EMBL" id="JAHLQF010000003">
    <property type="protein sequence ID" value="MBU5485236.1"/>
    <property type="molecule type" value="Genomic_DNA"/>
</dbReference>
<dbReference type="PROSITE" id="PS51832">
    <property type="entry name" value="HD_GYP"/>
    <property type="match status" value="1"/>
</dbReference>
<dbReference type="InterPro" id="IPR003607">
    <property type="entry name" value="HD/PDEase_dom"/>
</dbReference>
<keyword evidence="3" id="KW-1185">Reference proteome</keyword>
<dbReference type="PANTHER" id="PTHR43155">
    <property type="entry name" value="CYCLIC DI-GMP PHOSPHODIESTERASE PA4108-RELATED"/>
    <property type="match status" value="1"/>
</dbReference>
<dbReference type="Pfam" id="PF13487">
    <property type="entry name" value="HD_5"/>
    <property type="match status" value="1"/>
</dbReference>
<accession>A0ABS6EJ51</accession>
<evidence type="ECO:0000313" key="3">
    <source>
        <dbReference type="Proteomes" id="UP000726170"/>
    </source>
</evidence>
<dbReference type="Proteomes" id="UP000726170">
    <property type="component" value="Unassembled WGS sequence"/>
</dbReference>
<organism evidence="2 3">
    <name type="scientific">Clostridium mobile</name>
    <dbReference type="NCBI Taxonomy" id="2841512"/>
    <lineage>
        <taxon>Bacteria</taxon>
        <taxon>Bacillati</taxon>
        <taxon>Bacillota</taxon>
        <taxon>Clostridia</taxon>
        <taxon>Eubacteriales</taxon>
        <taxon>Clostridiaceae</taxon>
        <taxon>Clostridium</taxon>
    </lineage>
</organism>
<comment type="caution">
    <text evidence="2">The sequence shown here is derived from an EMBL/GenBank/DDBJ whole genome shotgun (WGS) entry which is preliminary data.</text>
</comment>